<keyword evidence="2" id="KW-0175">Coiled coil</keyword>
<evidence type="ECO:0000313" key="5">
    <source>
        <dbReference type="EMBL" id="SUQ25042.1"/>
    </source>
</evidence>
<reference evidence="5 6" key="1">
    <citation type="submission" date="2017-08" db="EMBL/GenBank/DDBJ databases">
        <authorList>
            <person name="de Groot N.N."/>
        </authorList>
    </citation>
    <scope>NUCLEOTIDE SEQUENCE [LARGE SCALE GENOMIC DNA]</scope>
    <source>
        <strain evidence="5 6">HM2</strain>
    </source>
</reference>
<evidence type="ECO:0000256" key="3">
    <source>
        <dbReference type="SAM" id="MobiDB-lite"/>
    </source>
</evidence>
<dbReference type="EMBL" id="UHJL01000003">
    <property type="protein sequence ID" value="SUQ25042.1"/>
    <property type="molecule type" value="Genomic_DNA"/>
</dbReference>
<dbReference type="PROSITE" id="PS50005">
    <property type="entry name" value="TPR"/>
    <property type="match status" value="1"/>
</dbReference>
<gene>
    <name evidence="5" type="ORF">SAMN05661053_2457</name>
</gene>
<name>A0A380S731_FIBSU</name>
<evidence type="ECO:0000313" key="6">
    <source>
        <dbReference type="Proteomes" id="UP000255423"/>
    </source>
</evidence>
<feature type="repeat" description="TPR" evidence="1">
    <location>
        <begin position="324"/>
        <end position="357"/>
    </location>
</feature>
<dbReference type="Gene3D" id="1.25.40.10">
    <property type="entry name" value="Tetratricopeptide repeat domain"/>
    <property type="match status" value="6"/>
</dbReference>
<dbReference type="SUPFAM" id="SSF48452">
    <property type="entry name" value="TPR-like"/>
    <property type="match status" value="4"/>
</dbReference>
<feature type="compositionally biased region" description="Basic residues" evidence="3">
    <location>
        <begin position="1281"/>
        <end position="1292"/>
    </location>
</feature>
<proteinExistence type="predicted"/>
<evidence type="ECO:0000256" key="2">
    <source>
        <dbReference type="SAM" id="Coils"/>
    </source>
</evidence>
<accession>A0A380S731</accession>
<feature type="region of interest" description="Disordered" evidence="3">
    <location>
        <begin position="1236"/>
        <end position="1292"/>
    </location>
</feature>
<dbReference type="Proteomes" id="UP000255423">
    <property type="component" value="Unassembled WGS sequence"/>
</dbReference>
<feature type="signal peptide" evidence="4">
    <location>
        <begin position="1"/>
        <end position="20"/>
    </location>
</feature>
<organism evidence="5 6">
    <name type="scientific">Fibrobacter succinogenes</name>
    <name type="common">Bacteroides succinogenes</name>
    <dbReference type="NCBI Taxonomy" id="833"/>
    <lineage>
        <taxon>Bacteria</taxon>
        <taxon>Pseudomonadati</taxon>
        <taxon>Fibrobacterota</taxon>
        <taxon>Fibrobacteria</taxon>
        <taxon>Fibrobacterales</taxon>
        <taxon>Fibrobacteraceae</taxon>
        <taxon>Fibrobacter</taxon>
    </lineage>
</organism>
<sequence>MKNLLLVSAIVCSMIGTSFAASDPCKEKTDEAKKLLAKCKSIGKGNSGYEQCASSYKVAKNQAEQACRSGGLDEKGMRDAIAEWERQVERCKGKVSNRCASSLQQLGHYQFLLEEKQFLDKNAQYEEDVAWCADRDNKPAKCANINQFPKADHQKSLGYFLEYIDKYPKESKAPTVIYQAAAVQEASGEDDKAYKLRMQLVRDFPDNGLVPKAWLRIAEYHFMNRKFKDAISAYKKVTGFENLTGKEAALAMYHLAESYYNTAEYEIAAKQYYDYIVGADAGKYPKDLRPEAMDFMAASFSDLEGGGVQEAEAFLKDKKVAFKDSVYYRIGMKNKDHDRNEEAVQSFKRLMNINPDYIDAPLADIAMIEILIVQQKFEDAQAHRYQVVKRYDRNSSWYKKNQKYPESVKNAEKAIRGAMLDIPQYHHAQAAKLTKEGDIEGGKRQYSKAIEAYEAFLKRYAKEPTWDEYKVHINLALVYQEMGQHANAAKMFNWIVETDTTRYGRREMGSGNLLSKDEAGYNAVLMMDQARETARKTKANDDAVQAYNLPETKAYFDQVDKYMAKFGKNKEAAELAYNAAIVHYDAKQFSVAVNVLRKLKKDFPKHQYILLISRMLAQSLLESNQLDESLTEFEWLLKQYKAKETRNDSMAAEIEKAIAYVLFQKAESSVKAGKNEAGAKAYLDLVKRYPNIDIADKAIFEAAAAYEATNQYKKAAETFMLLPKSYAKSPLTVKGILRAASNYKKDKQPVVAAKTFLFITDNFPQDSMAFPAIGFAAQTYDSIPDKKQAAITFELAYKRYPQNEETPSFLYSACLSYDEAKMTNEAIRCSKDLVRDYPKSSYAVDAAFSIPMAYANAKKWDLAIQEYRNFIKMYQEDKEKLIAAYIGIARAYRNVKDMESSVDAYKKTLEAYDKYGLQIKNADAAIPAEAAFYMGEYEYNKMVPVVLKGKEKEKAKIIKSLVEILQKAMGHYSKSAAYASEKWTFRATNKMGMLFVTMAAKIREQQLNGKKEEEKFAERIGIVQQLPTYYEQARPIFQKNIDLARDQGFYNKDVIAAEMGYIEMYYQGCAVFVEVADAFANSPLPDSALIVREYVGQGMVKDDAIMAAHEDLEAYREELNSRSDAAKQLAIPQCATGIKASAHYGIDNEWTAKLYETLRKLDEANEDLNVKIEKFDPSTLFADPTYFKLKARIEQIEQSDAMTLEEKVSTFRNIVKETKDDRAKLEEELAKLKEWTANPSLIPASERGVEAASESSSDEEAVEQTSKKSKKGKKAKSEAKKSKKKAKKGKKK</sequence>
<evidence type="ECO:0000256" key="1">
    <source>
        <dbReference type="PROSITE-ProRule" id="PRU00339"/>
    </source>
</evidence>
<dbReference type="InterPro" id="IPR019734">
    <property type="entry name" value="TPR_rpt"/>
</dbReference>
<dbReference type="InterPro" id="IPR011990">
    <property type="entry name" value="TPR-like_helical_dom_sf"/>
</dbReference>
<dbReference type="Pfam" id="PF13174">
    <property type="entry name" value="TPR_6"/>
    <property type="match status" value="1"/>
</dbReference>
<keyword evidence="1" id="KW-0802">TPR repeat</keyword>
<evidence type="ECO:0000256" key="4">
    <source>
        <dbReference type="SAM" id="SignalP"/>
    </source>
</evidence>
<keyword evidence="4" id="KW-0732">Signal</keyword>
<dbReference type="SMART" id="SM00028">
    <property type="entry name" value="TPR"/>
    <property type="match status" value="7"/>
</dbReference>
<feature type="chain" id="PRO_5016574059" evidence="4">
    <location>
        <begin position="21"/>
        <end position="1292"/>
    </location>
</feature>
<dbReference type="RefSeq" id="WP_088660690.1">
    <property type="nucleotide sequence ID" value="NZ_UHJL01000003.1"/>
</dbReference>
<feature type="coiled-coil region" evidence="2">
    <location>
        <begin position="1208"/>
        <end position="1235"/>
    </location>
</feature>
<protein>
    <submittedName>
        <fullName evidence="5">Outer membrane protein assembly factor BamD, BamD/ComL family</fullName>
    </submittedName>
</protein>